<evidence type="ECO:0000313" key="2">
    <source>
        <dbReference type="Proteomes" id="UP000195437"/>
    </source>
</evidence>
<reference evidence="2" key="1">
    <citation type="submission" date="2017-05" db="EMBL/GenBank/DDBJ databases">
        <authorList>
            <person name="Sung H."/>
        </authorList>
    </citation>
    <scope>NUCLEOTIDE SEQUENCE [LARGE SCALE GENOMIC DNA]</scope>
    <source>
        <strain evidence="2">AR23208</strain>
    </source>
</reference>
<evidence type="ECO:0000313" key="1">
    <source>
        <dbReference type="EMBL" id="ARU60888.1"/>
    </source>
</evidence>
<keyword evidence="2" id="KW-1185">Reference proteome</keyword>
<dbReference type="InterPro" id="IPR005370">
    <property type="entry name" value="UPF0180"/>
</dbReference>
<gene>
    <name evidence="1" type="ORF">CBW65_07075</name>
</gene>
<dbReference type="RefSeq" id="WP_087456277.1">
    <property type="nucleotide sequence ID" value="NZ_CP021434.1"/>
</dbReference>
<protein>
    <recommendedName>
        <fullName evidence="3">YkuS family protein</fullName>
    </recommendedName>
</protein>
<dbReference type="Proteomes" id="UP000195437">
    <property type="component" value="Chromosome"/>
</dbReference>
<organism evidence="1 2">
    <name type="scientific">Tumebacillus avium</name>
    <dbReference type="NCBI Taxonomy" id="1903704"/>
    <lineage>
        <taxon>Bacteria</taxon>
        <taxon>Bacillati</taxon>
        <taxon>Bacillota</taxon>
        <taxon>Bacilli</taxon>
        <taxon>Bacillales</taxon>
        <taxon>Alicyclobacillaceae</taxon>
        <taxon>Tumebacillus</taxon>
    </lineage>
</organism>
<name>A0A1Y0IK61_9BACL</name>
<dbReference type="KEGG" id="tum:CBW65_07075"/>
<dbReference type="OrthoDB" id="1708042at2"/>
<sequence length="85" mass="9172">MTNKRVAVEANLGNVRDYLSQQGYDCCDLAAQNLNNQGQGLDAIVISGADQNIMGISDTQTKAPVINAHGMRPDEVAQRIQNATR</sequence>
<dbReference type="EMBL" id="CP021434">
    <property type="protein sequence ID" value="ARU60888.1"/>
    <property type="molecule type" value="Genomic_DNA"/>
</dbReference>
<dbReference type="AlphaFoldDB" id="A0A1Y0IK61"/>
<evidence type="ECO:0008006" key="3">
    <source>
        <dbReference type="Google" id="ProtNLM"/>
    </source>
</evidence>
<proteinExistence type="predicted"/>
<accession>A0A1Y0IK61</accession>
<dbReference type="Pfam" id="PF03698">
    <property type="entry name" value="UPF0180"/>
    <property type="match status" value="1"/>
</dbReference>